<sequence>MRWIVSVFLLVMTGCMSLTPERGEKDETKKRIETQQVEMDKKLKLDNSYKIDGRYIYFYSPQKKLVKNIDVLTRNEFYFDEDERLIEKRYHPKREVKSLGRGMAFQENENYYNTLALLTRSEVWMYGIYNNSVTYTYDKLLRLTEEVYRDAKDKVYTIKKYSYKDSFYIDKVSTYDGNNKLVEVEEYSYNRGRITKVVYRDGNGKVKRQEKYTYQGDRVAEKSYGTTVEKYIYEGDLLVKMEEYENQVLKAYDELTYDKSGRVVKRDTFTSEGVLTMRNEYRY</sequence>
<dbReference type="RefSeq" id="WP_281836108.1">
    <property type="nucleotide sequence ID" value="NZ_BSDY01000010.1"/>
</dbReference>
<evidence type="ECO:0000313" key="1">
    <source>
        <dbReference type="EMBL" id="GLI56763.1"/>
    </source>
</evidence>
<organism evidence="1 2">
    <name type="scientific">Propionigenium maris DSM 9537</name>
    <dbReference type="NCBI Taxonomy" id="1123000"/>
    <lineage>
        <taxon>Bacteria</taxon>
        <taxon>Fusobacteriati</taxon>
        <taxon>Fusobacteriota</taxon>
        <taxon>Fusobacteriia</taxon>
        <taxon>Fusobacteriales</taxon>
        <taxon>Fusobacteriaceae</taxon>
        <taxon>Propionigenium</taxon>
    </lineage>
</organism>
<dbReference type="PROSITE" id="PS51257">
    <property type="entry name" value="PROKAR_LIPOPROTEIN"/>
    <property type="match status" value="1"/>
</dbReference>
<accession>A0A9W6LNM4</accession>
<dbReference type="EMBL" id="BSDY01000010">
    <property type="protein sequence ID" value="GLI56763.1"/>
    <property type="molecule type" value="Genomic_DNA"/>
</dbReference>
<protein>
    <submittedName>
        <fullName evidence="1">Uncharacterized protein</fullName>
    </submittedName>
</protein>
<dbReference type="AlphaFoldDB" id="A0A9W6LNM4"/>
<keyword evidence="2" id="KW-1185">Reference proteome</keyword>
<proteinExistence type="predicted"/>
<gene>
    <name evidence="1" type="ORF">PM10SUCC1_22770</name>
</gene>
<name>A0A9W6LNM4_9FUSO</name>
<evidence type="ECO:0000313" key="2">
    <source>
        <dbReference type="Proteomes" id="UP001144471"/>
    </source>
</evidence>
<comment type="caution">
    <text evidence="1">The sequence shown here is derived from an EMBL/GenBank/DDBJ whole genome shotgun (WGS) entry which is preliminary data.</text>
</comment>
<dbReference type="Proteomes" id="UP001144471">
    <property type="component" value="Unassembled WGS sequence"/>
</dbReference>
<reference evidence="1" key="1">
    <citation type="submission" date="2022-12" db="EMBL/GenBank/DDBJ databases">
        <title>Reference genome sequencing for broad-spectrum identification of bacterial and archaeal isolates by mass spectrometry.</title>
        <authorList>
            <person name="Sekiguchi Y."/>
            <person name="Tourlousse D.M."/>
        </authorList>
    </citation>
    <scope>NUCLEOTIDE SEQUENCE</scope>
    <source>
        <strain evidence="1">10succ1</strain>
    </source>
</reference>